<accession>A0A7W4WDV8</accession>
<dbReference type="Proteomes" id="UP000535937">
    <property type="component" value="Unassembled WGS sequence"/>
</dbReference>
<dbReference type="EMBL" id="JACHWZ010000016">
    <property type="protein sequence ID" value="MBB3062434.1"/>
    <property type="molecule type" value="Genomic_DNA"/>
</dbReference>
<sequence>MNKINVLAADTMLGTYDSAKEAALALHNNKELMAYAKELKIEFWAVIDKESHRIKEVSTGFHNGLAIGIYEGTFNDGDSVWHSHPSGSMVHGGDFNSAWGAEAHSIFASGTELSVMRAGAAGIGGKFSNYDEYARYSGVITYNLEVYRGSRWVSGRTTVYKY</sequence>
<keyword evidence="2" id="KW-1185">Reference proteome</keyword>
<proteinExistence type="predicted"/>
<dbReference type="AlphaFoldDB" id="A0A7W4WDV8"/>
<evidence type="ECO:0000313" key="1">
    <source>
        <dbReference type="EMBL" id="MBB3062434.1"/>
    </source>
</evidence>
<comment type="caution">
    <text evidence="1">The sequence shown here is derived from an EMBL/GenBank/DDBJ whole genome shotgun (WGS) entry which is preliminary data.</text>
</comment>
<name>A0A7W4WDV8_9GAMM</name>
<evidence type="ECO:0000313" key="2">
    <source>
        <dbReference type="Proteomes" id="UP000535937"/>
    </source>
</evidence>
<reference evidence="1 2" key="1">
    <citation type="submission" date="2020-08" db="EMBL/GenBank/DDBJ databases">
        <title>Genomic Encyclopedia of Type Strains, Phase III (KMG-III): the genomes of soil and plant-associated and newly described type strains.</title>
        <authorList>
            <person name="Whitman W."/>
        </authorList>
    </citation>
    <scope>NUCLEOTIDE SEQUENCE [LARGE SCALE GENOMIC DNA]</scope>
    <source>
        <strain evidence="1 2">CECT 8799</strain>
    </source>
</reference>
<gene>
    <name evidence="1" type="ORF">FHS09_003283</name>
</gene>
<dbReference type="RefSeq" id="WP_183461745.1">
    <property type="nucleotide sequence ID" value="NZ_JACHWZ010000016.1"/>
</dbReference>
<protein>
    <submittedName>
        <fullName evidence="1">Uncharacterized protein</fullName>
    </submittedName>
</protein>
<organism evidence="1 2">
    <name type="scientific">Microbulbifer rhizosphaerae</name>
    <dbReference type="NCBI Taxonomy" id="1562603"/>
    <lineage>
        <taxon>Bacteria</taxon>
        <taxon>Pseudomonadati</taxon>
        <taxon>Pseudomonadota</taxon>
        <taxon>Gammaproteobacteria</taxon>
        <taxon>Cellvibrionales</taxon>
        <taxon>Microbulbiferaceae</taxon>
        <taxon>Microbulbifer</taxon>
    </lineage>
</organism>